<keyword evidence="1" id="KW-0234">DNA repair</keyword>
<dbReference type="Pfam" id="PF05970">
    <property type="entry name" value="PIF1"/>
    <property type="match status" value="1"/>
</dbReference>
<dbReference type="GO" id="GO:0043139">
    <property type="term" value="F:5'-3' DNA helicase activity"/>
    <property type="evidence" value="ECO:0007669"/>
    <property type="project" value="UniProtKB-EC"/>
</dbReference>
<protein>
    <recommendedName>
        <fullName evidence="1">ATP-dependent DNA helicase</fullName>
        <ecNumber evidence="1">5.6.2.3</ecNumber>
    </recommendedName>
</protein>
<comment type="similarity">
    <text evidence="1">Belongs to the helicase family.</text>
</comment>
<dbReference type="GO" id="GO:0003676">
    <property type="term" value="F:nucleic acid binding"/>
    <property type="evidence" value="ECO:0007669"/>
    <property type="project" value="InterPro"/>
</dbReference>
<keyword evidence="4" id="KW-1185">Reference proteome</keyword>
<dbReference type="Proteomes" id="UP000801492">
    <property type="component" value="Unassembled WGS sequence"/>
</dbReference>
<comment type="caution">
    <text evidence="3">The sequence shown here is derived from an EMBL/GenBank/DDBJ whole genome shotgun (WGS) entry which is preliminary data.</text>
</comment>
<comment type="catalytic activity">
    <reaction evidence="1">
        <text>ATP + H2O = ADP + phosphate + H(+)</text>
        <dbReference type="Rhea" id="RHEA:13065"/>
        <dbReference type="ChEBI" id="CHEBI:15377"/>
        <dbReference type="ChEBI" id="CHEBI:15378"/>
        <dbReference type="ChEBI" id="CHEBI:30616"/>
        <dbReference type="ChEBI" id="CHEBI:43474"/>
        <dbReference type="ChEBI" id="CHEBI:456216"/>
        <dbReference type="EC" id="5.6.2.3"/>
    </reaction>
</comment>
<name>A0A8K0C8Y7_IGNLU</name>
<keyword evidence="1" id="KW-0227">DNA damage</keyword>
<evidence type="ECO:0000259" key="2">
    <source>
        <dbReference type="Pfam" id="PF05970"/>
    </source>
</evidence>
<dbReference type="GO" id="GO:0005524">
    <property type="term" value="F:ATP binding"/>
    <property type="evidence" value="ECO:0007669"/>
    <property type="project" value="UniProtKB-KW"/>
</dbReference>
<dbReference type="OrthoDB" id="25402at2759"/>
<keyword evidence="1" id="KW-0233">DNA recombination</keyword>
<dbReference type="PANTHER" id="PTHR10492:SF95">
    <property type="entry name" value="HELITRON HELICASE-LIKE DOMAIN-CONTAINING PROTEIN"/>
    <property type="match status" value="1"/>
</dbReference>
<evidence type="ECO:0000313" key="4">
    <source>
        <dbReference type="Proteomes" id="UP000801492"/>
    </source>
</evidence>
<accession>A0A8K0C8Y7</accession>
<sequence>MSGHGILKECDSLPVTIIHKVATARSRFAIPLQLFPDSISHIKLQSDRPKLLKKANLITWNKAPMLRKEAIECVDKLFTNLIKSGDKLFGGKMNFELNTNVRLQGDPSQAHPNSRFSACLLQLDERKVSERDNLIKLDPSVCVNLDTFEADFSDTITNNELRRWAILATRNEQQDSVHLYPIEFLNSLTLSGIPPHRLVLKLHYETRVNLKSSDGRERVWQRPGERFVSCNITPKIPFGGGTIMVWEVICWFPSV</sequence>
<dbReference type="Gene3D" id="3.30.420.10">
    <property type="entry name" value="Ribonuclease H-like superfamily/Ribonuclease H"/>
    <property type="match status" value="1"/>
</dbReference>
<dbReference type="PANTHER" id="PTHR10492">
    <property type="match status" value="1"/>
</dbReference>
<organism evidence="3 4">
    <name type="scientific">Ignelater luminosus</name>
    <name type="common">Cucubano</name>
    <name type="synonym">Pyrophorus luminosus</name>
    <dbReference type="NCBI Taxonomy" id="2038154"/>
    <lineage>
        <taxon>Eukaryota</taxon>
        <taxon>Metazoa</taxon>
        <taxon>Ecdysozoa</taxon>
        <taxon>Arthropoda</taxon>
        <taxon>Hexapoda</taxon>
        <taxon>Insecta</taxon>
        <taxon>Pterygota</taxon>
        <taxon>Neoptera</taxon>
        <taxon>Endopterygota</taxon>
        <taxon>Coleoptera</taxon>
        <taxon>Polyphaga</taxon>
        <taxon>Elateriformia</taxon>
        <taxon>Elateroidea</taxon>
        <taxon>Elateridae</taxon>
        <taxon>Agrypninae</taxon>
        <taxon>Pyrophorini</taxon>
        <taxon>Ignelater</taxon>
    </lineage>
</organism>
<evidence type="ECO:0000313" key="3">
    <source>
        <dbReference type="EMBL" id="KAF2881031.1"/>
    </source>
</evidence>
<dbReference type="GO" id="GO:0006310">
    <property type="term" value="P:DNA recombination"/>
    <property type="evidence" value="ECO:0007669"/>
    <property type="project" value="UniProtKB-KW"/>
</dbReference>
<keyword evidence="1" id="KW-0547">Nucleotide-binding</keyword>
<proteinExistence type="inferred from homology"/>
<dbReference type="GO" id="GO:0000723">
    <property type="term" value="P:telomere maintenance"/>
    <property type="evidence" value="ECO:0007669"/>
    <property type="project" value="InterPro"/>
</dbReference>
<feature type="domain" description="DNA helicase Pif1-like DEAD-box helicase" evidence="2">
    <location>
        <begin position="18"/>
        <end position="110"/>
    </location>
</feature>
<keyword evidence="1" id="KW-0378">Hydrolase</keyword>
<dbReference type="InterPro" id="IPR010285">
    <property type="entry name" value="DNA_helicase_pif1-like_DEAD"/>
</dbReference>
<gene>
    <name evidence="3" type="ORF">ILUMI_25138</name>
</gene>
<dbReference type="EMBL" id="VTPC01090873">
    <property type="protein sequence ID" value="KAF2881031.1"/>
    <property type="molecule type" value="Genomic_DNA"/>
</dbReference>
<dbReference type="InterPro" id="IPR036397">
    <property type="entry name" value="RNaseH_sf"/>
</dbReference>
<evidence type="ECO:0000256" key="1">
    <source>
        <dbReference type="RuleBase" id="RU363044"/>
    </source>
</evidence>
<dbReference type="GO" id="GO:0006281">
    <property type="term" value="P:DNA repair"/>
    <property type="evidence" value="ECO:0007669"/>
    <property type="project" value="UniProtKB-KW"/>
</dbReference>
<dbReference type="AlphaFoldDB" id="A0A8K0C8Y7"/>
<dbReference type="EC" id="5.6.2.3" evidence="1"/>
<dbReference type="GO" id="GO:0016787">
    <property type="term" value="F:hydrolase activity"/>
    <property type="evidence" value="ECO:0007669"/>
    <property type="project" value="UniProtKB-KW"/>
</dbReference>
<reference evidence="3" key="1">
    <citation type="submission" date="2019-08" db="EMBL/GenBank/DDBJ databases">
        <title>The genome of the North American firefly Photinus pyralis.</title>
        <authorList>
            <consortium name="Photinus pyralis genome working group"/>
            <person name="Fallon T.R."/>
            <person name="Sander Lower S.E."/>
            <person name="Weng J.-K."/>
        </authorList>
    </citation>
    <scope>NUCLEOTIDE SEQUENCE</scope>
    <source>
        <strain evidence="3">TRF0915ILg1</strain>
        <tissue evidence="3">Whole body</tissue>
    </source>
</reference>
<comment type="cofactor">
    <cofactor evidence="1">
        <name>Mg(2+)</name>
        <dbReference type="ChEBI" id="CHEBI:18420"/>
    </cofactor>
</comment>
<keyword evidence="1" id="KW-0067">ATP-binding</keyword>
<keyword evidence="1" id="KW-0347">Helicase</keyword>